<dbReference type="InterPro" id="IPR019557">
    <property type="entry name" value="AminoTfrase-like_pln_mobile"/>
</dbReference>
<accession>A0A444XQU8</accession>
<evidence type="ECO:0000313" key="4">
    <source>
        <dbReference type="Proteomes" id="UP000289738"/>
    </source>
</evidence>
<reference evidence="3 4" key="1">
    <citation type="submission" date="2019-01" db="EMBL/GenBank/DDBJ databases">
        <title>Sequencing of cultivated peanut Arachis hypogaea provides insights into genome evolution and oil improvement.</title>
        <authorList>
            <person name="Chen X."/>
        </authorList>
    </citation>
    <scope>NUCLEOTIDE SEQUENCE [LARGE SCALE GENOMIC DNA]</scope>
    <source>
        <strain evidence="4">cv. Fuhuasheng</strain>
        <tissue evidence="3">Leaves</tissue>
    </source>
</reference>
<feature type="compositionally biased region" description="Basic residues" evidence="1">
    <location>
        <begin position="362"/>
        <end position="375"/>
    </location>
</feature>
<feature type="compositionally biased region" description="Acidic residues" evidence="1">
    <location>
        <begin position="394"/>
        <end position="405"/>
    </location>
</feature>
<gene>
    <name evidence="3" type="ORF">Ahy_B09g098178</name>
</gene>
<evidence type="ECO:0000256" key="1">
    <source>
        <dbReference type="SAM" id="MobiDB-lite"/>
    </source>
</evidence>
<keyword evidence="4" id="KW-1185">Reference proteome</keyword>
<dbReference type="InterPro" id="IPR044824">
    <property type="entry name" value="MAIN-like"/>
</dbReference>
<sequence length="467" mass="54223">MRRQYGMSLDDKIVPYLQMAGLYHLARLNETWFKLDEPLAWFEELLGVLPPANNIDKFTVKCTWFQETFCELSQGADDEMVRKYTRAYIMMLLSMQLFEDKSGTCLHICWLPYVAKLEDMGQYSWGSTTLSWLYRCICRVANRNVVKLASPLQLLQSWIFWRFPGFRLNGFDVFYWLLALRWVGYQPTLSDKGPRIVHWRLWIDLLQSGDVMHTKILEPRNMELWRVATALIYFTVIEWYQVDRVLPQFSGVQHQPCAALNIDFLMSKDGRGGGPSQEYLQWWYQYDRRFLSLELLLGDPRAAAIPAQVRQRGLGRVPGIDQVPDVPDNRCVERRCRVGTRSSQCEWRCLEDFIDVMEGRGHGRRGRRGHGRRGARGGGQGRARCGGRGREDESSGEDDGGDDGMMEVTTVDKECILNPIRYSTLSENRDHNRSTRHRNRNIPQWSSLTNSCISIAVQIRCKGRRNN</sequence>
<feature type="compositionally biased region" description="Gly residues" evidence="1">
    <location>
        <begin position="376"/>
        <end position="386"/>
    </location>
</feature>
<comment type="caution">
    <text evidence="3">The sequence shown here is derived from an EMBL/GenBank/DDBJ whole genome shotgun (WGS) entry which is preliminary data.</text>
</comment>
<organism evidence="3 4">
    <name type="scientific">Arachis hypogaea</name>
    <name type="common">Peanut</name>
    <dbReference type="NCBI Taxonomy" id="3818"/>
    <lineage>
        <taxon>Eukaryota</taxon>
        <taxon>Viridiplantae</taxon>
        <taxon>Streptophyta</taxon>
        <taxon>Embryophyta</taxon>
        <taxon>Tracheophyta</taxon>
        <taxon>Spermatophyta</taxon>
        <taxon>Magnoliopsida</taxon>
        <taxon>eudicotyledons</taxon>
        <taxon>Gunneridae</taxon>
        <taxon>Pentapetalae</taxon>
        <taxon>rosids</taxon>
        <taxon>fabids</taxon>
        <taxon>Fabales</taxon>
        <taxon>Fabaceae</taxon>
        <taxon>Papilionoideae</taxon>
        <taxon>50 kb inversion clade</taxon>
        <taxon>dalbergioids sensu lato</taxon>
        <taxon>Dalbergieae</taxon>
        <taxon>Pterocarpus clade</taxon>
        <taxon>Arachis</taxon>
    </lineage>
</organism>
<evidence type="ECO:0000313" key="3">
    <source>
        <dbReference type="EMBL" id="RYQ92062.1"/>
    </source>
</evidence>
<proteinExistence type="predicted"/>
<dbReference type="PANTHER" id="PTHR46033:SF8">
    <property type="entry name" value="PROTEIN MAINTENANCE OF MERISTEMS-LIKE"/>
    <property type="match status" value="1"/>
</dbReference>
<dbReference type="EMBL" id="SDMP01000019">
    <property type="protein sequence ID" value="RYQ92062.1"/>
    <property type="molecule type" value="Genomic_DNA"/>
</dbReference>
<dbReference type="GO" id="GO:0010073">
    <property type="term" value="P:meristem maintenance"/>
    <property type="evidence" value="ECO:0007669"/>
    <property type="project" value="InterPro"/>
</dbReference>
<name>A0A444XQU8_ARAHY</name>
<feature type="domain" description="Aminotransferase-like plant mobile" evidence="2">
    <location>
        <begin position="42"/>
        <end position="302"/>
    </location>
</feature>
<dbReference type="PANTHER" id="PTHR46033">
    <property type="entry name" value="PROTEIN MAIN-LIKE 2"/>
    <property type="match status" value="1"/>
</dbReference>
<feature type="region of interest" description="Disordered" evidence="1">
    <location>
        <begin position="360"/>
        <end position="406"/>
    </location>
</feature>
<dbReference type="Pfam" id="PF10536">
    <property type="entry name" value="PMD"/>
    <property type="match status" value="1"/>
</dbReference>
<evidence type="ECO:0000259" key="2">
    <source>
        <dbReference type="Pfam" id="PF10536"/>
    </source>
</evidence>
<protein>
    <recommendedName>
        <fullName evidence="2">Aminotransferase-like plant mobile domain-containing protein</fullName>
    </recommendedName>
</protein>
<dbReference type="Proteomes" id="UP000289738">
    <property type="component" value="Chromosome B09"/>
</dbReference>
<dbReference type="AlphaFoldDB" id="A0A444XQU8"/>